<evidence type="ECO:0000313" key="3">
    <source>
        <dbReference type="Proteomes" id="UP001243420"/>
    </source>
</evidence>
<feature type="domain" description="DUF2726" evidence="1">
    <location>
        <begin position="80"/>
        <end position="160"/>
    </location>
</feature>
<dbReference type="Pfam" id="PF10881">
    <property type="entry name" value="DUF2726"/>
    <property type="match status" value="1"/>
</dbReference>
<evidence type="ECO:0000259" key="1">
    <source>
        <dbReference type="Pfam" id="PF10881"/>
    </source>
</evidence>
<sequence>MDPASLSLIAISASGVALRRYAELSNNEIPDFPGHRIDGRPRQSVIVRLKETKVTLRPLIDAGREAIAKRLARFASVRGFRLNAQVSLAALFSVEDAPDVEAELRRRRVDFVIADDAGLPVCGVTVVRGRGPSYRDSVCHQAFAAAGLPLVTMSLAASWAENRARLAAVVDSDPPAANIAAPVCIDDVQPLYA</sequence>
<dbReference type="Proteomes" id="UP001243420">
    <property type="component" value="Chromosome"/>
</dbReference>
<protein>
    <submittedName>
        <fullName evidence="2">DUF2726 domain-containing protein</fullName>
    </submittedName>
</protein>
<proteinExistence type="predicted"/>
<dbReference type="EMBL" id="CP122537">
    <property type="protein sequence ID" value="WGH77814.1"/>
    <property type="molecule type" value="Genomic_DNA"/>
</dbReference>
<gene>
    <name evidence="2" type="ORF">P8627_12320</name>
</gene>
<evidence type="ECO:0000313" key="2">
    <source>
        <dbReference type="EMBL" id="WGH77814.1"/>
    </source>
</evidence>
<name>A0ABY8L8X3_9RHOB</name>
<keyword evidence="3" id="KW-1185">Reference proteome</keyword>
<accession>A0ABY8L8X3</accession>
<dbReference type="RefSeq" id="WP_279964425.1">
    <property type="nucleotide sequence ID" value="NZ_CP122537.1"/>
</dbReference>
<reference evidence="2 3" key="1">
    <citation type="submission" date="2023-04" db="EMBL/GenBank/DDBJ databases">
        <title>Jannaschia ovalis sp. nov., a marine bacterium isolated from sea tidal flat.</title>
        <authorList>
            <person name="Kwon D.Y."/>
            <person name="Kim J.-J."/>
        </authorList>
    </citation>
    <scope>NUCLEOTIDE SEQUENCE [LARGE SCALE GENOMIC DNA]</scope>
    <source>
        <strain evidence="2 3">GRR-S6-38</strain>
    </source>
</reference>
<organism evidence="2 3">
    <name type="scientific">Jannaschia ovalis</name>
    <dbReference type="NCBI Taxonomy" id="3038773"/>
    <lineage>
        <taxon>Bacteria</taxon>
        <taxon>Pseudomonadati</taxon>
        <taxon>Pseudomonadota</taxon>
        <taxon>Alphaproteobacteria</taxon>
        <taxon>Rhodobacterales</taxon>
        <taxon>Roseobacteraceae</taxon>
        <taxon>Jannaschia</taxon>
    </lineage>
</organism>
<dbReference type="InterPro" id="IPR024402">
    <property type="entry name" value="DUF2726"/>
</dbReference>